<dbReference type="AlphaFoldDB" id="A0A1B9GB95"/>
<dbReference type="VEuPathDB" id="FungiDB:I302_03154"/>
<proteinExistence type="inferred from homology"/>
<dbReference type="InterPro" id="IPR050223">
    <property type="entry name" value="D-isomer_2-hydroxyacid_DH"/>
</dbReference>
<dbReference type="Pfam" id="PF00389">
    <property type="entry name" value="2-Hacid_dh"/>
    <property type="match status" value="1"/>
</dbReference>
<dbReference type="STRING" id="1296100.A0A1B9GB95"/>
<dbReference type="CDD" id="cd05301">
    <property type="entry name" value="GDH"/>
    <property type="match status" value="1"/>
</dbReference>
<dbReference type="InterPro" id="IPR029753">
    <property type="entry name" value="D-isomer_DH_CS"/>
</dbReference>
<dbReference type="FunFam" id="3.40.50.720:FF:000606">
    <property type="entry name" value="Chromosome 15, whole genome shotgun sequence"/>
    <property type="match status" value="1"/>
</dbReference>
<feature type="domain" description="D-isomer specific 2-hydroxyacid dehydrogenase NAD-binding" evidence="4">
    <location>
        <begin position="101"/>
        <end position="298"/>
    </location>
</feature>
<dbReference type="InterPro" id="IPR006140">
    <property type="entry name" value="D-isomer_DH_NAD-bd"/>
</dbReference>
<evidence type="ECO:0000259" key="4">
    <source>
        <dbReference type="Pfam" id="PF02826"/>
    </source>
</evidence>
<evidence type="ECO:0000259" key="3">
    <source>
        <dbReference type="Pfam" id="PF00389"/>
    </source>
</evidence>
<dbReference type="Gene3D" id="3.40.50.720">
    <property type="entry name" value="NAD(P)-binding Rossmann-like Domain"/>
    <property type="match status" value="2"/>
</dbReference>
<feature type="domain" description="D-isomer specific 2-hydroxyacid dehydrogenase catalytic" evidence="3">
    <location>
        <begin position="4"/>
        <end position="329"/>
    </location>
</feature>
<dbReference type="PANTHER" id="PTHR10996:SF277">
    <property type="entry name" value="GLYOXYLATE REDUCTASE_HYDROXYPYRUVATE REDUCTASE"/>
    <property type="match status" value="1"/>
</dbReference>
<dbReference type="Pfam" id="PF02826">
    <property type="entry name" value="2-Hacid_dh_C"/>
    <property type="match status" value="1"/>
</dbReference>
<dbReference type="GO" id="GO:0030267">
    <property type="term" value="F:glyoxylate reductase (NADPH) activity"/>
    <property type="evidence" value="ECO:0007669"/>
    <property type="project" value="TreeGrafter"/>
</dbReference>
<keyword evidence="1 2" id="KW-0560">Oxidoreductase</keyword>
<dbReference type="SUPFAM" id="SSF51735">
    <property type="entry name" value="NAD(P)-binding Rossmann-fold domains"/>
    <property type="match status" value="1"/>
</dbReference>
<dbReference type="GO" id="GO:0051287">
    <property type="term" value="F:NAD binding"/>
    <property type="evidence" value="ECO:0007669"/>
    <property type="project" value="InterPro"/>
</dbReference>
<reference evidence="5" key="2">
    <citation type="submission" date="2014-01" db="EMBL/GenBank/DDBJ databases">
        <title>Evolution of pathogenesis and genome organization in the Tremellales.</title>
        <authorList>
            <person name="Cuomo C."/>
            <person name="Litvintseva A."/>
            <person name="Heitman J."/>
            <person name="Chen Y."/>
            <person name="Sun S."/>
            <person name="Springer D."/>
            <person name="Dromer F."/>
            <person name="Young S."/>
            <person name="Zeng Q."/>
            <person name="Chapman S."/>
            <person name="Gujja S."/>
            <person name="Saif S."/>
            <person name="Birren B."/>
        </authorList>
    </citation>
    <scope>NUCLEOTIDE SEQUENCE</scope>
    <source>
        <strain evidence="5">CBS 10118</strain>
    </source>
</reference>
<dbReference type="OrthoDB" id="9991913at2759"/>
<gene>
    <name evidence="5" type="ORF">I302_03154</name>
</gene>
<dbReference type="EMBL" id="KI894019">
    <property type="protein sequence ID" value="OCF28298.1"/>
    <property type="molecule type" value="Genomic_DNA"/>
</dbReference>
<organism evidence="5">
    <name type="scientific">Kwoniella bestiolae CBS 10118</name>
    <dbReference type="NCBI Taxonomy" id="1296100"/>
    <lineage>
        <taxon>Eukaryota</taxon>
        <taxon>Fungi</taxon>
        <taxon>Dikarya</taxon>
        <taxon>Basidiomycota</taxon>
        <taxon>Agaricomycotina</taxon>
        <taxon>Tremellomycetes</taxon>
        <taxon>Tremellales</taxon>
        <taxon>Cryptococcaceae</taxon>
        <taxon>Kwoniella</taxon>
    </lineage>
</organism>
<evidence type="ECO:0000256" key="1">
    <source>
        <dbReference type="ARBA" id="ARBA00023002"/>
    </source>
</evidence>
<dbReference type="InterPro" id="IPR036291">
    <property type="entry name" value="NAD(P)-bd_dom_sf"/>
</dbReference>
<protein>
    <submittedName>
        <fullName evidence="5">Glyoxylate reductase</fullName>
    </submittedName>
</protein>
<dbReference type="GO" id="GO:0016618">
    <property type="term" value="F:hydroxypyruvate reductase [NAD(P)H] activity"/>
    <property type="evidence" value="ECO:0007669"/>
    <property type="project" value="TreeGrafter"/>
</dbReference>
<reference evidence="5" key="1">
    <citation type="submission" date="2013-07" db="EMBL/GenBank/DDBJ databases">
        <title>The Genome Sequence of Cryptococcus bestiolae CBS10118.</title>
        <authorList>
            <consortium name="The Broad Institute Genome Sequencing Platform"/>
            <person name="Cuomo C."/>
            <person name="Litvintseva A."/>
            <person name="Chen Y."/>
            <person name="Heitman J."/>
            <person name="Sun S."/>
            <person name="Springer D."/>
            <person name="Dromer F."/>
            <person name="Young S.K."/>
            <person name="Zeng Q."/>
            <person name="Gargeya S."/>
            <person name="Fitzgerald M."/>
            <person name="Abouelleil A."/>
            <person name="Alvarado L."/>
            <person name="Berlin A.M."/>
            <person name="Chapman S.B."/>
            <person name="Dewar J."/>
            <person name="Goldberg J."/>
            <person name="Griggs A."/>
            <person name="Gujja S."/>
            <person name="Hansen M."/>
            <person name="Howarth C."/>
            <person name="Imamovic A."/>
            <person name="Larimer J."/>
            <person name="McCowan C."/>
            <person name="Murphy C."/>
            <person name="Pearson M."/>
            <person name="Priest M."/>
            <person name="Roberts A."/>
            <person name="Saif S."/>
            <person name="Shea T."/>
            <person name="Sykes S."/>
            <person name="Wortman J."/>
            <person name="Nusbaum C."/>
            <person name="Birren B."/>
        </authorList>
    </citation>
    <scope>NUCLEOTIDE SEQUENCE [LARGE SCALE GENOMIC DNA]</scope>
    <source>
        <strain evidence="5">CBS 10118</strain>
    </source>
</reference>
<dbReference type="GO" id="GO:0005829">
    <property type="term" value="C:cytosol"/>
    <property type="evidence" value="ECO:0007669"/>
    <property type="project" value="TreeGrafter"/>
</dbReference>
<sequence length="331" mass="36104">MGILENAGYELIVNPHDSEPSREWVLKHIADPQVGAACIMHSQPSDKVDQEFIDTCNENLKCVSTFSVGHDHINVKAAHARGIKIGHTPGVLNDAVADITVMLVLMTLRKVGYGIDLVKRGEWPKIPWAPFVLCGHSLGHPGLKIGFLGFGRIPQAAVDRLLAFTNKTEPPTIIYNSSRERANQAAIDADFTKRYGVEVKRVEKDELASQADVLIVLCDLNPSTKDIVNKEFLAKMKPTSILVNVARGPVVNSDDLHEALKSGQIFGAGLDVLTGEPNIKPDHPLLHLDNCIVLPHLGSGDFDTRNKMAELCVRNAIQSMKGEPLLAEVKG</sequence>
<evidence type="ECO:0000313" key="5">
    <source>
        <dbReference type="EMBL" id="OCF28298.1"/>
    </source>
</evidence>
<dbReference type="PROSITE" id="PS00671">
    <property type="entry name" value="D_2_HYDROXYACID_DH_3"/>
    <property type="match status" value="1"/>
</dbReference>
<name>A0A1B9GB95_9TREE</name>
<evidence type="ECO:0000256" key="2">
    <source>
        <dbReference type="RuleBase" id="RU003719"/>
    </source>
</evidence>
<dbReference type="InterPro" id="IPR006139">
    <property type="entry name" value="D-isomer_2_OHA_DH_cat_dom"/>
</dbReference>
<dbReference type="SUPFAM" id="SSF52283">
    <property type="entry name" value="Formate/glycerate dehydrogenase catalytic domain-like"/>
    <property type="match status" value="1"/>
</dbReference>
<accession>A0A1B9GB95</accession>
<comment type="similarity">
    <text evidence="2">Belongs to the D-isomer specific 2-hydroxyacid dehydrogenase family.</text>
</comment>
<dbReference type="PANTHER" id="PTHR10996">
    <property type="entry name" value="2-HYDROXYACID DEHYDROGENASE-RELATED"/>
    <property type="match status" value="1"/>
</dbReference>